<evidence type="ECO:0000256" key="3">
    <source>
        <dbReference type="ARBA" id="ARBA00022452"/>
    </source>
</evidence>
<proteinExistence type="inferred from homology"/>
<dbReference type="PANTHER" id="PTHR34001:SF3">
    <property type="entry name" value="BLL7405 PROTEIN"/>
    <property type="match status" value="1"/>
</dbReference>
<evidence type="ECO:0000256" key="9">
    <source>
        <dbReference type="ARBA" id="ARBA00023237"/>
    </source>
</evidence>
<comment type="similarity">
    <text evidence="10">Belongs to the Omp25/RopB family.</text>
</comment>
<comment type="subcellular location">
    <subcellularLocation>
        <location evidence="11">Cell outer membrane</location>
        <topology evidence="11">Multi-pass membrane protein</topology>
    </subcellularLocation>
</comment>
<evidence type="ECO:0000313" key="13">
    <source>
        <dbReference type="EMBL" id="GAA5105778.1"/>
    </source>
</evidence>
<dbReference type="InterPro" id="IPR011250">
    <property type="entry name" value="OMP/PagP_B-barrel"/>
</dbReference>
<dbReference type="Proteomes" id="UP001500864">
    <property type="component" value="Unassembled WGS sequence"/>
</dbReference>
<dbReference type="EMBL" id="BAABIZ010000004">
    <property type="protein sequence ID" value="GAA5105778.1"/>
    <property type="molecule type" value="Genomic_DNA"/>
</dbReference>
<feature type="signal peptide" evidence="11">
    <location>
        <begin position="1"/>
        <end position="22"/>
    </location>
</feature>
<keyword evidence="2 11" id="KW-0813">Transport</keyword>
<evidence type="ECO:0000313" key="14">
    <source>
        <dbReference type="Proteomes" id="UP001500864"/>
    </source>
</evidence>
<evidence type="ECO:0000256" key="10">
    <source>
        <dbReference type="ARBA" id="ARBA00038306"/>
    </source>
</evidence>
<keyword evidence="7 11" id="KW-0626">Porin</keyword>
<evidence type="ECO:0000256" key="12">
    <source>
        <dbReference type="SAM" id="MobiDB-lite"/>
    </source>
</evidence>
<comment type="similarity">
    <text evidence="1 11">Belongs to the alphaproteobacteria porin family.</text>
</comment>
<evidence type="ECO:0000256" key="1">
    <source>
        <dbReference type="ARBA" id="ARBA00009521"/>
    </source>
</evidence>
<keyword evidence="14" id="KW-1185">Reference proteome</keyword>
<evidence type="ECO:0000256" key="6">
    <source>
        <dbReference type="ARBA" id="ARBA00023065"/>
    </source>
</evidence>
<feature type="chain" id="PRO_5044974382" description="Porin" evidence="11">
    <location>
        <begin position="23"/>
        <end position="315"/>
    </location>
</feature>
<gene>
    <name evidence="13" type="ORF">GCM10023261_05480</name>
</gene>
<dbReference type="RefSeq" id="WP_345114861.1">
    <property type="nucleotide sequence ID" value="NZ_BAABIZ010000004.1"/>
</dbReference>
<evidence type="ECO:0000256" key="11">
    <source>
        <dbReference type="RuleBase" id="RU364005"/>
    </source>
</evidence>
<accession>A0ABP9N269</accession>
<feature type="compositionally biased region" description="Basic and acidic residues" evidence="12">
    <location>
        <begin position="122"/>
        <end position="180"/>
    </location>
</feature>
<comment type="domain">
    <text evidence="11">Consists of 16-stranded beta-barrel sheets, with large surface-exposed loops, that form a transmembrane pore at the center of each barrel. The pore is partially ocluded by a peptide loop that folds into the pore lumen.</text>
</comment>
<feature type="region of interest" description="Disordered" evidence="12">
    <location>
        <begin position="118"/>
        <end position="183"/>
    </location>
</feature>
<keyword evidence="4 11" id="KW-0812">Transmembrane</keyword>
<dbReference type="InterPro" id="IPR051692">
    <property type="entry name" value="OMP-like"/>
</dbReference>
<dbReference type="PANTHER" id="PTHR34001">
    <property type="entry name" value="BLL7405 PROTEIN"/>
    <property type="match status" value="1"/>
</dbReference>
<keyword evidence="5 11" id="KW-0732">Signal</keyword>
<dbReference type="SUPFAM" id="SSF56925">
    <property type="entry name" value="OMPA-like"/>
    <property type="match status" value="1"/>
</dbReference>
<protein>
    <recommendedName>
        <fullName evidence="11">Porin</fullName>
    </recommendedName>
</protein>
<dbReference type="InterPro" id="IPR003684">
    <property type="entry name" value="Porin_alphabac"/>
</dbReference>
<dbReference type="Gene3D" id="2.40.160.20">
    <property type="match status" value="1"/>
</dbReference>
<evidence type="ECO:0000256" key="4">
    <source>
        <dbReference type="ARBA" id="ARBA00022692"/>
    </source>
</evidence>
<reference evidence="14" key="1">
    <citation type="journal article" date="2019" name="Int. J. Syst. Evol. Microbiol.">
        <title>The Global Catalogue of Microorganisms (GCM) 10K type strain sequencing project: providing services to taxonomists for standard genome sequencing and annotation.</title>
        <authorList>
            <consortium name="The Broad Institute Genomics Platform"/>
            <consortium name="The Broad Institute Genome Sequencing Center for Infectious Disease"/>
            <person name="Wu L."/>
            <person name="Ma J."/>
        </authorList>
    </citation>
    <scope>NUCLEOTIDE SEQUENCE [LARGE SCALE GENOMIC DNA]</scope>
    <source>
        <strain evidence="14">JCM 17712</strain>
    </source>
</reference>
<keyword evidence="6 11" id="KW-0406">Ion transport</keyword>
<organism evidence="13 14">
    <name type="scientific">Bartonella jaculi</name>
    <dbReference type="NCBI Taxonomy" id="686226"/>
    <lineage>
        <taxon>Bacteria</taxon>
        <taxon>Pseudomonadati</taxon>
        <taxon>Pseudomonadota</taxon>
        <taxon>Alphaproteobacteria</taxon>
        <taxon>Hyphomicrobiales</taxon>
        <taxon>Bartonellaceae</taxon>
        <taxon>Bartonella</taxon>
    </lineage>
</organism>
<dbReference type="Pfam" id="PF02530">
    <property type="entry name" value="Porin_2"/>
    <property type="match status" value="1"/>
</dbReference>
<evidence type="ECO:0000256" key="5">
    <source>
        <dbReference type="ARBA" id="ARBA00022729"/>
    </source>
</evidence>
<evidence type="ECO:0000256" key="2">
    <source>
        <dbReference type="ARBA" id="ARBA00022448"/>
    </source>
</evidence>
<comment type="caution">
    <text evidence="13">The sequence shown here is derived from an EMBL/GenBank/DDBJ whole genome shotgun (WGS) entry which is preliminary data.</text>
</comment>
<keyword evidence="9 11" id="KW-0998">Cell outer membrane</keyword>
<comment type="function">
    <text evidence="11">Forms passive diffusion pores that allow small molecular weight hydrophilic materials across the outer membrane.</text>
</comment>
<sequence length="315" mass="33302">MNIKSLMTTSVIALISATAVQAADVVIPHEVAPVITAPTFSWTGFYIGGQVGNFSSKVEITDPATKNKLFTKDLTPKPSGFMGGIYAGSNFDLGNGLILGVETDAVWADRGETKTIFMFGGDEDKKPGGGGEDKKPGGGDEDKKPGGGGEDKKPGGGDEDKKPGGGDEDKKPGGGDESKKSALIRTVALPNVTSKENFTFKEKWSGATRIRIGFAAADRIMPYVAGGIAYAQMQGIQSTSVTDASGKTVSTKEADKTMTMVGYTLGGGVDFAMTDNVLLRAEYRFSDFGKKKFVKDGAEFNYKTNDFRVGVAYKF</sequence>
<name>A0ABP9N269_9HYPH</name>
<evidence type="ECO:0000256" key="7">
    <source>
        <dbReference type="ARBA" id="ARBA00023114"/>
    </source>
</evidence>
<keyword evidence="3 11" id="KW-1134">Transmembrane beta strand</keyword>
<evidence type="ECO:0000256" key="8">
    <source>
        <dbReference type="ARBA" id="ARBA00023136"/>
    </source>
</evidence>
<keyword evidence="8 11" id="KW-0472">Membrane</keyword>